<keyword evidence="1" id="KW-0175">Coiled coil</keyword>
<protein>
    <submittedName>
        <fullName evidence="2">Uncharacterized protein</fullName>
    </submittedName>
</protein>
<dbReference type="AlphaFoldDB" id="M2VYD2"/>
<sequence length="89" mass="10388">MSDLQVVKQRLDETSENLEKLEKEVFQVEIQLHDDISSSCDKNEKELQQLLSQCKSLEEYLLQVALQVDALEVRRNKSYSIYITDRIGV</sequence>
<evidence type="ECO:0000313" key="2">
    <source>
        <dbReference type="EMBL" id="EME28301.1"/>
    </source>
</evidence>
<dbReference type="OrthoDB" id="11328at2759"/>
<feature type="coiled-coil region" evidence="1">
    <location>
        <begin position="1"/>
        <end position="60"/>
    </location>
</feature>
<accession>M2VYD2</accession>
<keyword evidence="3" id="KW-1185">Reference proteome</keyword>
<evidence type="ECO:0000313" key="3">
    <source>
        <dbReference type="Proteomes" id="UP000030680"/>
    </source>
</evidence>
<dbReference type="GeneID" id="17087151"/>
<dbReference type="KEGG" id="gsl:Gasu_41490"/>
<name>M2VYD2_GALSU</name>
<reference evidence="3" key="1">
    <citation type="journal article" date="2013" name="Science">
        <title>Gene transfer from bacteria and archaea facilitated evolution of an extremophilic eukaryote.</title>
        <authorList>
            <person name="Schonknecht G."/>
            <person name="Chen W.H."/>
            <person name="Ternes C.M."/>
            <person name="Barbier G.G."/>
            <person name="Shrestha R.P."/>
            <person name="Stanke M."/>
            <person name="Brautigam A."/>
            <person name="Baker B.J."/>
            <person name="Banfield J.F."/>
            <person name="Garavito R.M."/>
            <person name="Carr K."/>
            <person name="Wilkerson C."/>
            <person name="Rensing S.A."/>
            <person name="Gagneul D."/>
            <person name="Dickenson N.E."/>
            <person name="Oesterhelt C."/>
            <person name="Lercher M.J."/>
            <person name="Weber A.P."/>
        </authorList>
    </citation>
    <scope>NUCLEOTIDE SEQUENCE [LARGE SCALE GENOMIC DNA]</scope>
    <source>
        <strain evidence="3">074W</strain>
    </source>
</reference>
<dbReference type="RefSeq" id="XP_005704821.1">
    <property type="nucleotide sequence ID" value="XM_005704764.1"/>
</dbReference>
<organism evidence="2 3">
    <name type="scientific">Galdieria sulphuraria</name>
    <name type="common">Red alga</name>
    <dbReference type="NCBI Taxonomy" id="130081"/>
    <lineage>
        <taxon>Eukaryota</taxon>
        <taxon>Rhodophyta</taxon>
        <taxon>Bangiophyceae</taxon>
        <taxon>Galdieriales</taxon>
        <taxon>Galdieriaceae</taxon>
        <taxon>Galdieria</taxon>
    </lineage>
</organism>
<evidence type="ECO:0000256" key="1">
    <source>
        <dbReference type="SAM" id="Coils"/>
    </source>
</evidence>
<proteinExistence type="predicted"/>
<dbReference type="EMBL" id="KB454521">
    <property type="protein sequence ID" value="EME28301.1"/>
    <property type="molecule type" value="Genomic_DNA"/>
</dbReference>
<dbReference type="Gramene" id="EME28301">
    <property type="protein sequence ID" value="EME28301"/>
    <property type="gene ID" value="Gasu_41490"/>
</dbReference>
<gene>
    <name evidence="2" type="ORF">Gasu_41490</name>
</gene>
<dbReference type="Proteomes" id="UP000030680">
    <property type="component" value="Unassembled WGS sequence"/>
</dbReference>